<feature type="domain" description="Carbohydrate binding X2" evidence="7">
    <location>
        <begin position="466"/>
        <end position="544"/>
    </location>
</feature>
<gene>
    <name evidence="8" type="ORF">ESZ91_03055</name>
</gene>
<evidence type="ECO:0000256" key="4">
    <source>
        <dbReference type="ARBA" id="ARBA00023326"/>
    </source>
</evidence>
<keyword evidence="6" id="KW-1133">Transmembrane helix</keyword>
<dbReference type="InterPro" id="IPR005102">
    <property type="entry name" value="Carbo-bd_X2"/>
</dbReference>
<feature type="transmembrane region" description="Helical" evidence="6">
    <location>
        <begin position="1064"/>
        <end position="1086"/>
    </location>
</feature>
<proteinExistence type="predicted"/>
<dbReference type="Pfam" id="PF03442">
    <property type="entry name" value="CBM_X2"/>
    <property type="match status" value="1"/>
</dbReference>
<protein>
    <recommendedName>
        <fullName evidence="7">Carbohydrate binding X2 domain-containing protein</fullName>
    </recommendedName>
</protein>
<evidence type="ECO:0000313" key="8">
    <source>
        <dbReference type="EMBL" id="RXZ61382.1"/>
    </source>
</evidence>
<keyword evidence="2" id="KW-0136">Cellulose degradation</keyword>
<dbReference type="Gene3D" id="2.60.40.10">
    <property type="entry name" value="Immunoglobulins"/>
    <property type="match status" value="2"/>
</dbReference>
<name>A0A4Q2KCY6_9FIRM</name>
<dbReference type="EMBL" id="SDOZ01000002">
    <property type="protein sequence ID" value="RXZ61382.1"/>
    <property type="molecule type" value="Genomic_DNA"/>
</dbReference>
<dbReference type="OrthoDB" id="9775889at2"/>
<evidence type="ECO:0000256" key="1">
    <source>
        <dbReference type="ARBA" id="ARBA00022729"/>
    </source>
</evidence>
<dbReference type="AlphaFoldDB" id="A0A4Q2KCY6"/>
<keyword evidence="6" id="KW-0812">Transmembrane</keyword>
<sequence>MTKTKKLCALVVAALLLIVSAVCLIGFTAVRGEAVWTAKNGTTTISGNTISSGEGNVFVAEYQNTLDLANGFDLQFKVNKFSGTTGENWIKGDENSIGFALSAQPGSETAQKAYVFIFSKKADGNFALFTYYVNNFKIAADGTLSYTTNSLYYDNTTANSDFDAASAWTDGATLSLSGAELDGMPMFWLNGSMVNPFGGTIFDKNPASAAEYVKALEECYEGFAMDTSAMHLYAFSRTNQQAEFEIGIESMAEEYDAVKGGWFATDKAASEVIENGVHYSEIKGTNGMSRTRFIYGRSFDLTKENIEFTMSIPEGFKPDKNTFISVRGFGMNQLTTVKSVANRNYEGFYFSGGATLGLFDNGTREHAQAQGINAQPAPTAYANKDTVENGWLTRKIYFGDNGNGGYCYKVNGSTIVNYTAADLAPVLGDLTRVQITVMADEASATYKIKGEYKLSNFAQMPTTDSAEEVYVKDSGNDVTFTVRYPANVEFAKIEDASGRALASADYTLSEGTLTLKSTLLETLNNGVQTFKITTNVGTTLVLRVNVRSAVSLTPQTALKAKIGQFEDITVKVELVGEDAVRSIHLNGETLTDVLEGDIVTLSAEMLNRLHAGEYELTVVTENGSASVIITVEAIAQQAPVLGEGQEDEISVDLNAAEDIVVKVDLKDGADRYVLLNGRELSESEAVFAVDDSGKGTVTIPGSVVKTMAVGEGTDHLTGGSFVNIIEIATDGGTAVVYVTAELSLGDWTVSKALEQAPVLNEDGSVSMKGYTLLTKQENVDLSEGFTVSVKFGDIFDYSALTPSDFVEFVIYVKQAGVRIETHIRAYNTGDLVSTGSLVTVELFQQVFMPDGGQPVANDTPKGSVKLDKEQVWSIKLLDDTVLTMFNHKESRENGLMLSDVGNLTRFDNATIEIAFDTRASEEHVSDTTGSLIAFGAFNEERKDIPAWAKEYFLDALDAPVLKVEGNKVVWNAVEGAKQYIVYVDGEAAEIVSATEFDFTDYFSDGETHSIQVKAEGNGTTFGDSELSAAVELKLSGNGGNPGGDEPGNEEKPGEDEKKGCGSSIAVSSAISGGIVLLAAVAITLTLRKKED</sequence>
<feature type="compositionally biased region" description="Gly residues" evidence="5">
    <location>
        <begin position="1036"/>
        <end position="1045"/>
    </location>
</feature>
<keyword evidence="9" id="KW-1185">Reference proteome</keyword>
<reference evidence="8 9" key="1">
    <citation type="journal article" date="2019" name="Gut">
        <title>Antibiotics-induced monodominance of a novel gut bacterial order.</title>
        <authorList>
            <person name="Hildebrand F."/>
            <person name="Moitinho-Silva L."/>
            <person name="Blasche S."/>
            <person name="Jahn M.T."/>
            <person name="Gossmann T.I."/>
            <person name="Heuerta-Cepas J."/>
            <person name="Hercog R."/>
            <person name="Luetge M."/>
            <person name="Bahram M."/>
            <person name="Pryszlak A."/>
            <person name="Alves R.J."/>
            <person name="Waszak S.M."/>
            <person name="Zhu A."/>
            <person name="Ye L."/>
            <person name="Costea P.I."/>
            <person name="Aalvink S."/>
            <person name="Belzer C."/>
            <person name="Forslund S.K."/>
            <person name="Sunagawa S."/>
            <person name="Hentschel U."/>
            <person name="Merten C."/>
            <person name="Patil K.R."/>
            <person name="Benes V."/>
            <person name="Bork P."/>
        </authorList>
    </citation>
    <scope>NUCLEOTIDE SEQUENCE [LARGE SCALE GENOMIC DNA]</scope>
    <source>
        <strain evidence="8 9">HDS1380</strain>
    </source>
</reference>
<evidence type="ECO:0000256" key="2">
    <source>
        <dbReference type="ARBA" id="ARBA00023001"/>
    </source>
</evidence>
<keyword evidence="6" id="KW-0472">Membrane</keyword>
<dbReference type="InterPro" id="IPR013783">
    <property type="entry name" value="Ig-like_fold"/>
</dbReference>
<dbReference type="RefSeq" id="WP_129224019.1">
    <property type="nucleotide sequence ID" value="NZ_SDOZ01000002.1"/>
</dbReference>
<dbReference type="GO" id="GO:0030245">
    <property type="term" value="P:cellulose catabolic process"/>
    <property type="evidence" value="ECO:0007669"/>
    <property type="project" value="UniProtKB-KW"/>
</dbReference>
<keyword evidence="3" id="KW-0119">Carbohydrate metabolism</keyword>
<evidence type="ECO:0000256" key="3">
    <source>
        <dbReference type="ARBA" id="ARBA00023277"/>
    </source>
</evidence>
<organism evidence="8 9">
    <name type="scientific">Candidatus Borkfalkia ceftriaxoniphila</name>
    <dbReference type="NCBI Taxonomy" id="2508949"/>
    <lineage>
        <taxon>Bacteria</taxon>
        <taxon>Bacillati</taxon>
        <taxon>Bacillota</taxon>
        <taxon>Clostridia</taxon>
        <taxon>Christensenellales</taxon>
        <taxon>Christensenellaceae</taxon>
        <taxon>Candidatus Borkfalkia</taxon>
    </lineage>
</organism>
<evidence type="ECO:0000259" key="7">
    <source>
        <dbReference type="Pfam" id="PF03442"/>
    </source>
</evidence>
<feature type="region of interest" description="Disordered" evidence="5">
    <location>
        <begin position="1035"/>
        <end position="1061"/>
    </location>
</feature>
<accession>A0A4Q2KCY6</accession>
<feature type="compositionally biased region" description="Basic and acidic residues" evidence="5">
    <location>
        <begin position="1048"/>
        <end position="1059"/>
    </location>
</feature>
<dbReference type="Proteomes" id="UP000291269">
    <property type="component" value="Unassembled WGS sequence"/>
</dbReference>
<evidence type="ECO:0000256" key="5">
    <source>
        <dbReference type="SAM" id="MobiDB-lite"/>
    </source>
</evidence>
<evidence type="ECO:0000313" key="9">
    <source>
        <dbReference type="Proteomes" id="UP000291269"/>
    </source>
</evidence>
<evidence type="ECO:0000256" key="6">
    <source>
        <dbReference type="SAM" id="Phobius"/>
    </source>
</evidence>
<keyword evidence="1" id="KW-0732">Signal</keyword>
<keyword evidence="4" id="KW-0624">Polysaccharide degradation</keyword>
<comment type="caution">
    <text evidence="8">The sequence shown here is derived from an EMBL/GenBank/DDBJ whole genome shotgun (WGS) entry which is preliminary data.</text>
</comment>